<dbReference type="Proteomes" id="UP000323129">
    <property type="component" value="Unassembled WGS sequence"/>
</dbReference>
<dbReference type="RefSeq" id="WP_115522770.1">
    <property type="nucleotide sequence ID" value="NZ_JAIEXX010000008.1"/>
</dbReference>
<sequence length="81" mass="9601">MDKSLFAAPNDERRAQVLHCSGQCERLVREAERRAITGVTRTLWWKMEREGLAPKRLRLSIHCVAWRLSDLLWWIEQRKAA</sequence>
<evidence type="ECO:0000313" key="1">
    <source>
        <dbReference type="EMBL" id="TYD46605.1"/>
    </source>
</evidence>
<keyword evidence="2" id="KW-1185">Reference proteome</keyword>
<comment type="caution">
    <text evidence="1">The sequence shown here is derived from an EMBL/GenBank/DDBJ whole genome shotgun (WGS) entry which is preliminary data.</text>
</comment>
<name>A0ABY3MP65_AERVE</name>
<accession>A0ABY3MP65</accession>
<proteinExistence type="predicted"/>
<dbReference type="InterPro" id="IPR010260">
    <property type="entry name" value="AlpA"/>
</dbReference>
<protein>
    <submittedName>
        <fullName evidence="1">AlpA family transcriptional regulator</fullName>
    </submittedName>
</protein>
<dbReference type="EMBL" id="NQMC01000012">
    <property type="protein sequence ID" value="TYD46605.1"/>
    <property type="molecule type" value="Genomic_DNA"/>
</dbReference>
<evidence type="ECO:0000313" key="2">
    <source>
        <dbReference type="Proteomes" id="UP000323129"/>
    </source>
</evidence>
<gene>
    <name evidence="1" type="ORF">CJF24_05745</name>
</gene>
<dbReference type="Pfam" id="PF05930">
    <property type="entry name" value="Phage_AlpA"/>
    <property type="match status" value="1"/>
</dbReference>
<reference evidence="1 2" key="1">
    <citation type="submission" date="2017-08" db="EMBL/GenBank/DDBJ databases">
        <title>Aeromonas veronii bv sobria strain NS22 whole genome sequencing.</title>
        <authorList>
            <person name="Katharios P."/>
            <person name="Ha V.Q."/>
            <person name="Smyrli M."/>
        </authorList>
    </citation>
    <scope>NUCLEOTIDE SEQUENCE [LARGE SCALE GENOMIC DNA]</scope>
    <source>
        <strain evidence="1 2">NS22</strain>
    </source>
</reference>
<organism evidence="1 2">
    <name type="scientific">Aeromonas veronii</name>
    <dbReference type="NCBI Taxonomy" id="654"/>
    <lineage>
        <taxon>Bacteria</taxon>
        <taxon>Pseudomonadati</taxon>
        <taxon>Pseudomonadota</taxon>
        <taxon>Gammaproteobacteria</taxon>
        <taxon>Aeromonadales</taxon>
        <taxon>Aeromonadaceae</taxon>
        <taxon>Aeromonas</taxon>
    </lineage>
</organism>